<dbReference type="InterPro" id="IPR054734">
    <property type="entry name" value="PqqF-like_C_4"/>
</dbReference>
<feature type="domain" description="Coenzyme PQQ synthesis protein F-like C-terminal lobe" evidence="11">
    <location>
        <begin position="675"/>
        <end position="744"/>
    </location>
</feature>
<evidence type="ECO:0000256" key="5">
    <source>
        <dbReference type="ARBA" id="ARBA00022833"/>
    </source>
</evidence>
<dbReference type="AlphaFoldDB" id="C9XWH4"/>
<dbReference type="InterPro" id="IPR054740">
    <property type="entry name" value="PqqF_N_2"/>
</dbReference>
<dbReference type="InterPro" id="IPR011844">
    <property type="entry name" value="PQQ_synth_PqqF"/>
</dbReference>
<evidence type="ECO:0000259" key="8">
    <source>
        <dbReference type="Pfam" id="PF00675"/>
    </source>
</evidence>
<dbReference type="GO" id="GO:0004222">
    <property type="term" value="F:metalloendopeptidase activity"/>
    <property type="evidence" value="ECO:0007669"/>
    <property type="project" value="InterPro"/>
</dbReference>
<dbReference type="GO" id="GO:0018189">
    <property type="term" value="P:pyrroloquinoline quinone biosynthetic process"/>
    <property type="evidence" value="ECO:0007669"/>
    <property type="project" value="InterPro"/>
</dbReference>
<dbReference type="KEGG" id="ctu:CTU_08690"/>
<dbReference type="Proteomes" id="UP000002069">
    <property type="component" value="Chromosome"/>
</dbReference>
<sequence>MAASRHDPRRARGGQPHADGHWRSAVSQPRQLTTHFQNAAMIQTRRLESGITITLIHQPQATQAAALWRVNAGSLHEPDPWPGLAHLLEHMLFRESEGYRDDERLMRWVPDQGGRLNASTRLCQTAFFFEVPAQALAPGLSRLTDMLAAPRFTPAALMQEAQVIDAEYRLLAHDAATRREAALLALMAGDARLRRLRIGHQAAFGEDPARLRAALTAFHERHYHAGNLHLWLCGPQSLETLEALAGEAAARIRPGVTAPLAINAHTGASGALAQPGFAQLALSFLLPAAVRPALRLLEQCLRSEAPGGLMAALRARTLADDATLEADALDDDTLWLRFSFALASDAVNPAHLEALVRQWIAALAALPEDSLSPLLRLAGEDINALAPMDHLRARAFGLPPVEGNALRPLLAALEVQRPTRLWISPEVHGATVTTQGLTLTTGDFPDAPDDAPPVTPFTPAPRFPPPLAVALPGDSASLAWRPEAESITLTLEPAPGTLVSDRRGMELLARLRPLCDRARLSGGALRVGPVEGRWRIALCGDEALMMMLVTEMMTYLWEPDDRYSAEAERLAARAQAQEDQAIAVRRLLAQLPRELLMATGGPRAQAWQATLDGGGPLLRDALARRLSDFPFPLVTPKPPRPLPAPHRFTLPANGADSALLLFVPLVASQREAVTALQAPFFQHMRVEKNIGYVAQCQWHTCAGYEGLLALMQSPNLSPDALLHETTAFFERQGDAWRAVTQKAWVGSVAGEGAER</sequence>
<dbReference type="Pfam" id="PF00675">
    <property type="entry name" value="Peptidase_M16"/>
    <property type="match status" value="1"/>
</dbReference>
<gene>
    <name evidence="12" type="ordered locus">Ctu_08690</name>
</gene>
<feature type="domain" description="Coenzyme PQQ synthesis protein F C-terminal lobe" evidence="10">
    <location>
        <begin position="509"/>
        <end position="610"/>
    </location>
</feature>
<dbReference type="HOGENOM" id="CLU_021089_0_0_6"/>
<evidence type="ECO:0000256" key="2">
    <source>
        <dbReference type="ARBA" id="ARBA00022670"/>
    </source>
</evidence>
<evidence type="ECO:0000256" key="3">
    <source>
        <dbReference type="ARBA" id="ARBA00022723"/>
    </source>
</evidence>
<protein>
    <recommendedName>
        <fullName evidence="14">Pyrroloquinoline quinone biosynthesis protein PqqF</fullName>
    </recommendedName>
</protein>
<dbReference type="MEROPS" id="M16.006"/>
<keyword evidence="6" id="KW-0482">Metalloprotease</keyword>
<name>C9XWH4_CROTZ</name>
<dbReference type="Pfam" id="PF22454">
    <property type="entry name" value="PQQ_syn_pqqF_N_2"/>
    <property type="match status" value="1"/>
</dbReference>
<reference evidence="12 13" key="1">
    <citation type="journal article" date="2010" name="J. Bacteriol.">
        <title>Complete Genome Sequence of Cronobacter turicensis LMG 23827, a foodborne pathogen causing deaths in neonates.</title>
        <authorList>
            <person name="Stephan R."/>
            <person name="Lehner A."/>
            <person name="Tischler P."/>
            <person name="Rattei T."/>
        </authorList>
    </citation>
    <scope>NUCLEOTIDE SEQUENCE [LARGE SCALE GENOMIC DNA]</scope>
    <source>
        <strain evidence="13">DSM 18703 / CCUG 55852 / LMG 23827 / z3032</strain>
    </source>
</reference>
<dbReference type="Pfam" id="PF22455">
    <property type="entry name" value="PqqF_C_3"/>
    <property type="match status" value="1"/>
</dbReference>
<feature type="domain" description="Coenzyme PQQ synthesis protein F N-terminal lobe" evidence="9">
    <location>
        <begin position="279"/>
        <end position="421"/>
    </location>
</feature>
<dbReference type="SUPFAM" id="SSF63411">
    <property type="entry name" value="LuxS/MPP-like metallohydrolase"/>
    <property type="match status" value="2"/>
</dbReference>
<organism evidence="12 13">
    <name type="scientific">Cronobacter turicensis (strain DSM 18703 / CCUG 55852 / LMG 23827 / z3032)</name>
    <dbReference type="NCBI Taxonomy" id="693216"/>
    <lineage>
        <taxon>Bacteria</taxon>
        <taxon>Pseudomonadati</taxon>
        <taxon>Pseudomonadota</taxon>
        <taxon>Gammaproteobacteria</taxon>
        <taxon>Enterobacterales</taxon>
        <taxon>Enterobacteriaceae</taxon>
        <taxon>Cronobacter</taxon>
    </lineage>
</organism>
<dbReference type="EMBL" id="FN543093">
    <property type="protein sequence ID" value="CBA28319.1"/>
    <property type="molecule type" value="Genomic_DNA"/>
</dbReference>
<dbReference type="PANTHER" id="PTHR43690">
    <property type="entry name" value="NARDILYSIN"/>
    <property type="match status" value="1"/>
</dbReference>
<reference evidence="13" key="2">
    <citation type="journal article" date="2011" name="J. Bacteriol.">
        <title>Complete genome sequence of Cronobacter turicensis LMG 23827, a food-borne pathogen causing deaths in neonates.</title>
        <authorList>
            <person name="Stephan R."/>
            <person name="Lehner A."/>
            <person name="Tischler P."/>
            <person name="Rattei T."/>
        </authorList>
    </citation>
    <scope>NUCLEOTIDE SEQUENCE [LARGE SCALE GENOMIC DNA]</scope>
    <source>
        <strain evidence="13">DSM 18703 / CCUG 55852 / LMG 23827 / z3032</strain>
    </source>
</reference>
<dbReference type="PATRIC" id="fig|693216.3.peg.830"/>
<keyword evidence="13" id="KW-1185">Reference proteome</keyword>
<evidence type="ECO:0000256" key="4">
    <source>
        <dbReference type="ARBA" id="ARBA00022801"/>
    </source>
</evidence>
<evidence type="ECO:0008006" key="14">
    <source>
        <dbReference type="Google" id="ProtNLM"/>
    </source>
</evidence>
<evidence type="ECO:0000256" key="6">
    <source>
        <dbReference type="ARBA" id="ARBA00023049"/>
    </source>
</evidence>
<evidence type="ECO:0000313" key="12">
    <source>
        <dbReference type="EMBL" id="CBA28319.1"/>
    </source>
</evidence>
<dbReference type="GO" id="GO:0006508">
    <property type="term" value="P:proteolysis"/>
    <property type="evidence" value="ECO:0007669"/>
    <property type="project" value="UniProtKB-KW"/>
</dbReference>
<dbReference type="Pfam" id="PF22456">
    <property type="entry name" value="PqqF-like_C_4"/>
    <property type="match status" value="1"/>
</dbReference>
<dbReference type="InterPro" id="IPR050626">
    <property type="entry name" value="Peptidase_M16"/>
</dbReference>
<dbReference type="GO" id="GO:0008270">
    <property type="term" value="F:zinc ion binding"/>
    <property type="evidence" value="ECO:0007669"/>
    <property type="project" value="InterPro"/>
</dbReference>
<evidence type="ECO:0000259" key="10">
    <source>
        <dbReference type="Pfam" id="PF22455"/>
    </source>
</evidence>
<feature type="domain" description="Peptidase M16 N-terminal" evidence="8">
    <location>
        <begin position="53"/>
        <end position="175"/>
    </location>
</feature>
<keyword evidence="4 12" id="KW-0378">Hydrolase</keyword>
<comment type="similarity">
    <text evidence="1">Belongs to the peptidase M16 family.</text>
</comment>
<dbReference type="PANTHER" id="PTHR43690:SF18">
    <property type="entry name" value="INSULIN-DEGRADING ENZYME-RELATED"/>
    <property type="match status" value="1"/>
</dbReference>
<keyword evidence="5" id="KW-0862">Zinc</keyword>
<dbReference type="InterPro" id="IPR011249">
    <property type="entry name" value="Metalloenz_LuxS/M16"/>
</dbReference>
<dbReference type="NCBIfam" id="TIGR02110">
    <property type="entry name" value="PQQ_syn_pqqF"/>
    <property type="match status" value="1"/>
</dbReference>
<evidence type="ECO:0000256" key="7">
    <source>
        <dbReference type="SAM" id="MobiDB-lite"/>
    </source>
</evidence>
<keyword evidence="2" id="KW-0645">Protease</keyword>
<keyword evidence="3" id="KW-0479">Metal-binding</keyword>
<evidence type="ECO:0000313" key="13">
    <source>
        <dbReference type="Proteomes" id="UP000002069"/>
    </source>
</evidence>
<evidence type="ECO:0000259" key="9">
    <source>
        <dbReference type="Pfam" id="PF22454"/>
    </source>
</evidence>
<dbReference type="InterPro" id="IPR011765">
    <property type="entry name" value="Pept_M16_N"/>
</dbReference>
<dbReference type="InterPro" id="IPR054733">
    <property type="entry name" value="PqqF_C_3"/>
</dbReference>
<feature type="region of interest" description="Disordered" evidence="7">
    <location>
        <begin position="1"/>
        <end position="26"/>
    </location>
</feature>
<proteinExistence type="inferred from homology"/>
<accession>C9XWH4</accession>
<dbReference type="Gene3D" id="3.30.830.10">
    <property type="entry name" value="Metalloenzyme, LuxS/M16 peptidase-like"/>
    <property type="match status" value="2"/>
</dbReference>
<evidence type="ECO:0000256" key="1">
    <source>
        <dbReference type="ARBA" id="ARBA00007261"/>
    </source>
</evidence>
<evidence type="ECO:0000259" key="11">
    <source>
        <dbReference type="Pfam" id="PF22456"/>
    </source>
</evidence>